<reference evidence="4 6" key="1">
    <citation type="submission" date="2018-08" db="EMBL/GenBank/DDBJ databases">
        <title>Genomic investigation of the strawberry pathogen Phytophthora fragariae indicates pathogenicity is determined by transcriptional variation in three key races.</title>
        <authorList>
            <person name="Adams T.M."/>
            <person name="Armitage A.D."/>
            <person name="Sobczyk M.K."/>
            <person name="Bates H.J."/>
            <person name="Dunwell J.M."/>
            <person name="Nellist C.F."/>
            <person name="Harrison R.J."/>
        </authorList>
    </citation>
    <scope>NUCLEOTIDE SEQUENCE [LARGE SCALE GENOMIC DNA]</scope>
    <source>
        <strain evidence="3 5">SCRP249</strain>
        <strain evidence="2 7">SCRP324</strain>
        <strain evidence="4 6">SCRP333</strain>
    </source>
</reference>
<evidence type="ECO:0000256" key="1">
    <source>
        <dbReference type="SAM" id="SignalP"/>
    </source>
</evidence>
<name>A0A6A4B6P2_9STRA</name>
<evidence type="ECO:0000313" key="2">
    <source>
        <dbReference type="EMBL" id="KAE8959728.1"/>
    </source>
</evidence>
<evidence type="ECO:0008006" key="8">
    <source>
        <dbReference type="Google" id="ProtNLM"/>
    </source>
</evidence>
<comment type="caution">
    <text evidence="4">The sequence shown here is derived from an EMBL/GenBank/DDBJ whole genome shotgun (WGS) entry which is preliminary data.</text>
</comment>
<gene>
    <name evidence="3" type="ORF">PR001_g30598</name>
    <name evidence="2" type="ORF">PR002_g30445</name>
    <name evidence="4" type="ORF">PR003_g31646</name>
</gene>
<protein>
    <recommendedName>
        <fullName evidence="8">Secreted protein</fullName>
    </recommendedName>
</protein>
<accession>A0A6A4B6P2</accession>
<sequence>MLGLPMFMVLIPVATLSCSVTDQDQAGKWTISLLTANTSNFSQMHHGLPLDTIRSLSSTRLATLVFCGQAEIIDRDADCICSSLPVMVELGANLHP</sequence>
<keyword evidence="1" id="KW-0732">Signal</keyword>
<evidence type="ECO:0000313" key="6">
    <source>
        <dbReference type="Proteomes" id="UP000434957"/>
    </source>
</evidence>
<dbReference type="Proteomes" id="UP000434957">
    <property type="component" value="Unassembled WGS sequence"/>
</dbReference>
<evidence type="ECO:0000313" key="4">
    <source>
        <dbReference type="EMBL" id="KAE9267835.1"/>
    </source>
</evidence>
<dbReference type="EMBL" id="QXFU01006913">
    <property type="protein sequence ID" value="KAE8959728.1"/>
    <property type="molecule type" value="Genomic_DNA"/>
</dbReference>
<proteinExistence type="predicted"/>
<dbReference type="Proteomes" id="UP000429607">
    <property type="component" value="Unassembled WGS sequence"/>
</dbReference>
<evidence type="ECO:0000313" key="7">
    <source>
        <dbReference type="Proteomes" id="UP000435112"/>
    </source>
</evidence>
<organism evidence="4 6">
    <name type="scientific">Phytophthora rubi</name>
    <dbReference type="NCBI Taxonomy" id="129364"/>
    <lineage>
        <taxon>Eukaryota</taxon>
        <taxon>Sar</taxon>
        <taxon>Stramenopiles</taxon>
        <taxon>Oomycota</taxon>
        <taxon>Peronosporomycetes</taxon>
        <taxon>Peronosporales</taxon>
        <taxon>Peronosporaceae</taxon>
        <taxon>Phytophthora</taxon>
    </lineage>
</organism>
<keyword evidence="6" id="KW-1185">Reference proteome</keyword>
<dbReference type="AlphaFoldDB" id="A0A6A4B6P2"/>
<evidence type="ECO:0000313" key="5">
    <source>
        <dbReference type="Proteomes" id="UP000429607"/>
    </source>
</evidence>
<dbReference type="EMBL" id="QXFV01007033">
    <property type="protein sequence ID" value="KAE8959784.1"/>
    <property type="molecule type" value="Genomic_DNA"/>
</dbReference>
<dbReference type="Proteomes" id="UP000435112">
    <property type="component" value="Unassembled WGS sequence"/>
</dbReference>
<feature type="signal peptide" evidence="1">
    <location>
        <begin position="1"/>
        <end position="18"/>
    </location>
</feature>
<dbReference type="EMBL" id="QXFT01006846">
    <property type="protein sequence ID" value="KAE9267835.1"/>
    <property type="molecule type" value="Genomic_DNA"/>
</dbReference>
<evidence type="ECO:0000313" key="3">
    <source>
        <dbReference type="EMBL" id="KAE8959784.1"/>
    </source>
</evidence>
<feature type="chain" id="PRO_5036167043" description="Secreted protein" evidence="1">
    <location>
        <begin position="19"/>
        <end position="96"/>
    </location>
</feature>